<proteinExistence type="predicted"/>
<feature type="region of interest" description="Disordered" evidence="1">
    <location>
        <begin position="183"/>
        <end position="387"/>
    </location>
</feature>
<feature type="region of interest" description="Disordered" evidence="1">
    <location>
        <begin position="33"/>
        <end position="84"/>
    </location>
</feature>
<feature type="compositionally biased region" description="Basic residues" evidence="1">
    <location>
        <begin position="285"/>
        <end position="298"/>
    </location>
</feature>
<dbReference type="AlphaFoldDB" id="A0AAV9WQ62"/>
<evidence type="ECO:0000256" key="1">
    <source>
        <dbReference type="SAM" id="MobiDB-lite"/>
    </source>
</evidence>
<keyword evidence="3" id="KW-1185">Reference proteome</keyword>
<evidence type="ECO:0000313" key="3">
    <source>
        <dbReference type="Proteomes" id="UP001370758"/>
    </source>
</evidence>
<comment type="caution">
    <text evidence="2">The sequence shown here is derived from an EMBL/GenBank/DDBJ whole genome shotgun (WGS) entry which is preliminary data.</text>
</comment>
<accession>A0AAV9WQ62</accession>
<name>A0AAV9WQ62_9PEZI</name>
<feature type="compositionally biased region" description="Low complexity" evidence="1">
    <location>
        <begin position="274"/>
        <end position="284"/>
    </location>
</feature>
<gene>
    <name evidence="2" type="ORF">TWF481_001318</name>
</gene>
<feature type="compositionally biased region" description="Basic and acidic residues" evidence="1">
    <location>
        <begin position="183"/>
        <end position="224"/>
    </location>
</feature>
<feature type="compositionally biased region" description="Low complexity" evidence="1">
    <location>
        <begin position="299"/>
        <end position="308"/>
    </location>
</feature>
<reference evidence="2 3" key="1">
    <citation type="submission" date="2023-08" db="EMBL/GenBank/DDBJ databases">
        <authorList>
            <person name="Palmer J.M."/>
        </authorList>
    </citation>
    <scope>NUCLEOTIDE SEQUENCE [LARGE SCALE GENOMIC DNA]</scope>
    <source>
        <strain evidence="2 3">TWF481</strain>
    </source>
</reference>
<sequence length="394" mass="43234">MDSNTSTDQASVSALDRGIDSDLFCHYDQFGSPVAPSMSSLTTPPQSSLPEVEDNDSQGTTDSQATIEDPNLENEGSIFTSTPYRPNDFKSDVAALVATAQVVNRNGYLNLDELHELFPKEDPETFTQIVNFNNTIRKIPGFLSKSEKELAGELDGIPMPKLGYTGIEYLTVVVGIHTIRGREEEEGMAEKGTKTEGGEEIQKEGRKSQQIEREKEDETKEPAPIKKLPKLKLTVKKPQKLTITFGKKRRHDQSDDIPEPPETGKRPKVKGSLTIKSPSTTKKSSTIKKPRTTKKTPPAKKAPAIKEPTAVKEAPAIKGPPMTKRLSTAKKPSLAKKAPTAKEPATIEGPPMVEKAPQTRKRKQANEGPEVPVEGKPKAQGRRASKKLFCVYEL</sequence>
<dbReference type="Proteomes" id="UP001370758">
    <property type="component" value="Unassembled WGS sequence"/>
</dbReference>
<dbReference type="EMBL" id="JAVHJL010000001">
    <property type="protein sequence ID" value="KAK6512433.1"/>
    <property type="molecule type" value="Genomic_DNA"/>
</dbReference>
<feature type="compositionally biased region" description="Polar residues" evidence="1">
    <location>
        <begin position="57"/>
        <end position="66"/>
    </location>
</feature>
<feature type="compositionally biased region" description="Low complexity" evidence="1">
    <location>
        <begin position="36"/>
        <end position="50"/>
    </location>
</feature>
<feature type="compositionally biased region" description="Low complexity" evidence="1">
    <location>
        <begin position="335"/>
        <end position="346"/>
    </location>
</feature>
<protein>
    <submittedName>
        <fullName evidence="2">Uncharacterized protein</fullName>
    </submittedName>
</protein>
<organism evidence="2 3">
    <name type="scientific">Arthrobotrys musiformis</name>
    <dbReference type="NCBI Taxonomy" id="47236"/>
    <lineage>
        <taxon>Eukaryota</taxon>
        <taxon>Fungi</taxon>
        <taxon>Dikarya</taxon>
        <taxon>Ascomycota</taxon>
        <taxon>Pezizomycotina</taxon>
        <taxon>Orbiliomycetes</taxon>
        <taxon>Orbiliales</taxon>
        <taxon>Orbiliaceae</taxon>
        <taxon>Arthrobotrys</taxon>
    </lineage>
</organism>
<feature type="compositionally biased region" description="Basic residues" evidence="1">
    <location>
        <begin position="227"/>
        <end position="239"/>
    </location>
</feature>
<evidence type="ECO:0000313" key="2">
    <source>
        <dbReference type="EMBL" id="KAK6512433.1"/>
    </source>
</evidence>